<dbReference type="GO" id="GO:0046872">
    <property type="term" value="F:metal ion binding"/>
    <property type="evidence" value="ECO:0007669"/>
    <property type="project" value="UniProtKB-KW"/>
</dbReference>
<dbReference type="CDD" id="cd09641">
    <property type="entry name" value="Cas3''_I"/>
    <property type="match status" value="1"/>
</dbReference>
<keyword evidence="7" id="KW-0067">ATP-binding</keyword>
<accession>A0AA41Z234</accession>
<comment type="similarity">
    <text evidence="1">In the N-terminal section; belongs to the CRISPR-associated nuclease Cas3-HD family.</text>
</comment>
<dbReference type="RefSeq" id="WP_282588685.1">
    <property type="nucleotide sequence ID" value="NZ_JAMOIM010000046.1"/>
</dbReference>
<dbReference type="GO" id="GO:0004519">
    <property type="term" value="F:endonuclease activity"/>
    <property type="evidence" value="ECO:0007669"/>
    <property type="project" value="UniProtKB-KW"/>
</dbReference>
<dbReference type="GO" id="GO:0051607">
    <property type="term" value="P:defense response to virus"/>
    <property type="evidence" value="ECO:0007669"/>
    <property type="project" value="UniProtKB-KW"/>
</dbReference>
<dbReference type="AlphaFoldDB" id="A0AA41Z234"/>
<dbReference type="Gene3D" id="1.10.3210.30">
    <property type="match status" value="1"/>
</dbReference>
<proteinExistence type="inferred from homology"/>
<feature type="domain" description="Helicase ATP-binding" evidence="9">
    <location>
        <begin position="228"/>
        <end position="427"/>
    </location>
</feature>
<gene>
    <name evidence="11" type="ORF">M8523_30770</name>
</gene>
<dbReference type="NCBIfam" id="TIGR01596">
    <property type="entry name" value="cas3_HD"/>
    <property type="match status" value="1"/>
</dbReference>
<keyword evidence="12" id="KW-1185">Reference proteome</keyword>
<keyword evidence="11" id="KW-0540">Nuclease</keyword>
<sequence>MTAVFAHSVPHLPQTCWETLAEHAVAVAESSEMRASPIGVAPLARAAGMLHDIGKCSTAFRTYIESDTGQGPDHSTAGAVEALRLYPGPIGRMLAFVIAGHHAGLADGPDLGIRLEKNLPTYAGWEAEVGPLPPAGVCGARLRGSSPHRGFSLAFLIRMLFSCLVDADFVETERFYAKVAGQHVEREGFTPLPVLHERLQRFMAAMRASAEATAVNTLRATILDHAIGKAPLAPGLFTLTVPTGGGKTLVSLSFALEHARRHELRRVIYVIPFTSVIEQVASVFRSALALEPGGENQDDILEHHANFDWEAATRLAVEDGRGSDPADRLRRGAENWEAPVVVTTAVQFFESLFANRTSRCRKLHNLAKSVIVLDEAQTLPLPLLRPCLAALDELQRNYGASVVLCTATQPALRVQDGFDKAKPGHVSSALNIPSDRELAPDPEGLAARLKRVAIERLEQPITDAEIAARFAAQVQMLCIVNSRGHAQALFGAIRELPGAMHLSTLMCPAHRRIVLAEARRRLKAGAPVRIVSTSLIEAGVDIDLPEVWRAAAGLDSIAQAAGRCNREGKRKELGRVVVFEPAEAVLSPEFEHAWQAARAVLRGSGDPLAPAAIRSYFGEVYWQKGPEALDAARLEGETYPILQKIAERAPQNGEKDPLLAFPFASIGQAFRVIEEVMEPVIVPWRAAPGDDTCETILRRVAAMDKPLGPDLRRLQRYVVAIPRKVRSEWLALGVLRPVHPALGDALLRFEGLEHYDEDTGVRLRAPLERGVWSNVL</sequence>
<dbReference type="SUPFAM" id="SSF52540">
    <property type="entry name" value="P-loop containing nucleoside triphosphate hydrolases"/>
    <property type="match status" value="1"/>
</dbReference>
<dbReference type="GO" id="GO:0005524">
    <property type="term" value="F:ATP binding"/>
    <property type="evidence" value="ECO:0007669"/>
    <property type="project" value="UniProtKB-KW"/>
</dbReference>
<evidence type="ECO:0000256" key="8">
    <source>
        <dbReference type="ARBA" id="ARBA00023118"/>
    </source>
</evidence>
<dbReference type="EMBL" id="JAMOIM010000046">
    <property type="protein sequence ID" value="MCW6512309.1"/>
    <property type="molecule type" value="Genomic_DNA"/>
</dbReference>
<name>A0AA41Z234_9HYPH</name>
<evidence type="ECO:0000313" key="11">
    <source>
        <dbReference type="EMBL" id="MCW6512309.1"/>
    </source>
</evidence>
<dbReference type="Gene3D" id="3.40.50.300">
    <property type="entry name" value="P-loop containing nucleotide triphosphate hydrolases"/>
    <property type="match status" value="2"/>
</dbReference>
<evidence type="ECO:0000256" key="3">
    <source>
        <dbReference type="ARBA" id="ARBA00022723"/>
    </source>
</evidence>
<dbReference type="PROSITE" id="PS51643">
    <property type="entry name" value="HD_CAS3"/>
    <property type="match status" value="1"/>
</dbReference>
<dbReference type="SMART" id="SM00487">
    <property type="entry name" value="DEXDc"/>
    <property type="match status" value="1"/>
</dbReference>
<evidence type="ECO:0000313" key="12">
    <source>
        <dbReference type="Proteomes" id="UP001165667"/>
    </source>
</evidence>
<dbReference type="Proteomes" id="UP001165667">
    <property type="component" value="Unassembled WGS sequence"/>
</dbReference>
<dbReference type="SUPFAM" id="SSF109604">
    <property type="entry name" value="HD-domain/PDEase-like"/>
    <property type="match status" value="1"/>
</dbReference>
<dbReference type="InterPro" id="IPR014001">
    <property type="entry name" value="Helicase_ATP-bd"/>
</dbReference>
<dbReference type="Pfam" id="PF00270">
    <property type="entry name" value="DEAD"/>
    <property type="match status" value="1"/>
</dbReference>
<keyword evidence="5" id="KW-0378">Hydrolase</keyword>
<feature type="domain" description="HD Cas3-type" evidence="10">
    <location>
        <begin position="13"/>
        <end position="170"/>
    </location>
</feature>
<dbReference type="Pfam" id="PF22590">
    <property type="entry name" value="Cas3-like_C_2"/>
    <property type="match status" value="1"/>
</dbReference>
<keyword evidence="6" id="KW-0347">Helicase</keyword>
<dbReference type="GO" id="GO:0004386">
    <property type="term" value="F:helicase activity"/>
    <property type="evidence" value="ECO:0007669"/>
    <property type="project" value="UniProtKB-KW"/>
</dbReference>
<keyword evidence="11" id="KW-0255">Endonuclease</keyword>
<evidence type="ECO:0000256" key="1">
    <source>
        <dbReference type="ARBA" id="ARBA00006847"/>
    </source>
</evidence>
<dbReference type="PROSITE" id="PS51192">
    <property type="entry name" value="HELICASE_ATP_BIND_1"/>
    <property type="match status" value="1"/>
</dbReference>
<dbReference type="InterPro" id="IPR027417">
    <property type="entry name" value="P-loop_NTPase"/>
</dbReference>
<evidence type="ECO:0000256" key="5">
    <source>
        <dbReference type="ARBA" id="ARBA00022801"/>
    </source>
</evidence>
<keyword evidence="3" id="KW-0479">Metal-binding</keyword>
<evidence type="ECO:0000256" key="4">
    <source>
        <dbReference type="ARBA" id="ARBA00022741"/>
    </source>
</evidence>
<evidence type="ECO:0000259" key="10">
    <source>
        <dbReference type="PROSITE" id="PS51643"/>
    </source>
</evidence>
<keyword evidence="4" id="KW-0547">Nucleotide-binding</keyword>
<comment type="caution">
    <text evidence="11">The sequence shown here is derived from an EMBL/GenBank/DDBJ whole genome shotgun (WGS) entry which is preliminary data.</text>
</comment>
<dbReference type="GO" id="GO:0016787">
    <property type="term" value="F:hydrolase activity"/>
    <property type="evidence" value="ECO:0007669"/>
    <property type="project" value="UniProtKB-KW"/>
</dbReference>
<reference evidence="11" key="1">
    <citation type="submission" date="2022-05" db="EMBL/GenBank/DDBJ databases">
        <authorList>
            <person name="Pankratov T."/>
        </authorList>
    </citation>
    <scope>NUCLEOTIDE SEQUENCE</scope>
    <source>
        <strain evidence="11">BP6-180914</strain>
    </source>
</reference>
<dbReference type="InterPro" id="IPR006483">
    <property type="entry name" value="CRISPR-assoc_Cas3_HD"/>
</dbReference>
<dbReference type="InterPro" id="IPR011545">
    <property type="entry name" value="DEAD/DEAH_box_helicase_dom"/>
</dbReference>
<organism evidence="11 12">
    <name type="scientific">Lichenifustis flavocetrariae</name>
    <dbReference type="NCBI Taxonomy" id="2949735"/>
    <lineage>
        <taxon>Bacteria</taxon>
        <taxon>Pseudomonadati</taxon>
        <taxon>Pseudomonadota</taxon>
        <taxon>Alphaproteobacteria</taxon>
        <taxon>Hyphomicrobiales</taxon>
        <taxon>Lichenihabitantaceae</taxon>
        <taxon>Lichenifustis</taxon>
    </lineage>
</organism>
<dbReference type="GO" id="GO:0003676">
    <property type="term" value="F:nucleic acid binding"/>
    <property type="evidence" value="ECO:0007669"/>
    <property type="project" value="InterPro"/>
</dbReference>
<dbReference type="CDD" id="cd17930">
    <property type="entry name" value="DEXHc_cas3"/>
    <property type="match status" value="1"/>
</dbReference>
<protein>
    <submittedName>
        <fullName evidence="11">CRISPR-associated endonuclease Cas3</fullName>
    </submittedName>
</protein>
<evidence type="ECO:0000259" key="9">
    <source>
        <dbReference type="PROSITE" id="PS51192"/>
    </source>
</evidence>
<comment type="similarity">
    <text evidence="2">In the central section; belongs to the CRISPR-associated helicase Cas3 family.</text>
</comment>
<keyword evidence="8" id="KW-0051">Antiviral defense</keyword>
<dbReference type="InterPro" id="IPR038257">
    <property type="entry name" value="CRISPR-assoc_Cas3_HD_sf"/>
</dbReference>
<evidence type="ECO:0000256" key="6">
    <source>
        <dbReference type="ARBA" id="ARBA00022806"/>
    </source>
</evidence>
<evidence type="ECO:0000256" key="7">
    <source>
        <dbReference type="ARBA" id="ARBA00022840"/>
    </source>
</evidence>
<dbReference type="InterPro" id="IPR054712">
    <property type="entry name" value="Cas3-like_dom"/>
</dbReference>
<evidence type="ECO:0000256" key="2">
    <source>
        <dbReference type="ARBA" id="ARBA00009046"/>
    </source>
</evidence>